<keyword evidence="2" id="KW-1185">Reference proteome</keyword>
<dbReference type="Gene3D" id="1.10.1660.10">
    <property type="match status" value="1"/>
</dbReference>
<dbReference type="OrthoDB" id="5773077at2"/>
<evidence type="ECO:0000313" key="2">
    <source>
        <dbReference type="Proteomes" id="UP000275461"/>
    </source>
</evidence>
<dbReference type="RefSeq" id="WP_121443100.1">
    <property type="nucleotide sequence ID" value="NZ_RCDA01000005.1"/>
</dbReference>
<reference evidence="1 2" key="1">
    <citation type="submission" date="2018-10" db="EMBL/GenBank/DDBJ databases">
        <title>Genomic Encyclopedia of Type Strains, Phase IV (KMG-IV): sequencing the most valuable type-strain genomes for metagenomic binning, comparative biology and taxonomic classification.</title>
        <authorList>
            <person name="Goeker M."/>
        </authorList>
    </citation>
    <scope>NUCLEOTIDE SEQUENCE [LARGE SCALE GENOMIC DNA]</scope>
    <source>
        <strain evidence="1 2">DSM 12769</strain>
    </source>
</reference>
<dbReference type="AlphaFoldDB" id="A0A498BVC6"/>
<proteinExistence type="predicted"/>
<protein>
    <submittedName>
        <fullName evidence="1">MerR family transcriptional regulator</fullName>
    </submittedName>
</protein>
<sequence length="106" mass="12132">MTRKMQTVIRGEILEEEVVLSLGEVCRLCRLSADELLVMVDEGIIEPMERGPTSHWRFHGTSVRRAHRAVQLRRDLGVNWAGAALALELLDEVETLRQRLWRLEGG</sequence>
<dbReference type="InterPro" id="IPR009061">
    <property type="entry name" value="DNA-bd_dom_put_sf"/>
</dbReference>
<dbReference type="Pfam" id="PF13591">
    <property type="entry name" value="MerR_2"/>
    <property type="match status" value="1"/>
</dbReference>
<gene>
    <name evidence="1" type="ORF">DFR31_2526</name>
</gene>
<name>A0A498BVC6_9GAMM</name>
<dbReference type="EMBL" id="RCDA01000005">
    <property type="protein sequence ID" value="RLK46819.1"/>
    <property type="molecule type" value="Genomic_DNA"/>
</dbReference>
<dbReference type="Proteomes" id="UP000275461">
    <property type="component" value="Unassembled WGS sequence"/>
</dbReference>
<dbReference type="SUPFAM" id="SSF46955">
    <property type="entry name" value="Putative DNA-binding domain"/>
    <property type="match status" value="1"/>
</dbReference>
<accession>A0A498BVC6</accession>
<organism evidence="1 2">
    <name type="scientific">Alkalispirillum mobile</name>
    <dbReference type="NCBI Taxonomy" id="85925"/>
    <lineage>
        <taxon>Bacteria</taxon>
        <taxon>Pseudomonadati</taxon>
        <taxon>Pseudomonadota</taxon>
        <taxon>Gammaproteobacteria</taxon>
        <taxon>Chromatiales</taxon>
        <taxon>Ectothiorhodospiraceae</taxon>
        <taxon>Alkalispirillum</taxon>
    </lineage>
</organism>
<evidence type="ECO:0000313" key="1">
    <source>
        <dbReference type="EMBL" id="RLK46819.1"/>
    </source>
</evidence>
<comment type="caution">
    <text evidence="1">The sequence shown here is derived from an EMBL/GenBank/DDBJ whole genome shotgun (WGS) entry which is preliminary data.</text>
</comment>